<organism evidence="1 2">
    <name type="scientific">Kineococcus radiotolerans</name>
    <dbReference type="NCBI Taxonomy" id="131568"/>
    <lineage>
        <taxon>Bacteria</taxon>
        <taxon>Bacillati</taxon>
        <taxon>Actinomycetota</taxon>
        <taxon>Actinomycetes</taxon>
        <taxon>Kineosporiales</taxon>
        <taxon>Kineosporiaceae</taxon>
        <taxon>Kineococcus</taxon>
    </lineage>
</organism>
<proteinExistence type="predicted"/>
<evidence type="ECO:0000313" key="1">
    <source>
        <dbReference type="EMBL" id="MBB2903244.1"/>
    </source>
</evidence>
<sequence length="97" mass="10377">MFGVLRAIEGEDERGLCQRVGAGYTIPTVQDQTLRQRIEAAGGASALRVEGQEDQQLGAQHLLSVSTQDGEVVAQFQTLIGERGAIVVAVTTLPGRW</sequence>
<accession>A0A7W4XZF8</accession>
<name>A0A7W4XZF8_KINRA</name>
<dbReference type="AlphaFoldDB" id="A0A7W4XZF8"/>
<dbReference type="RefSeq" id="WP_183392870.1">
    <property type="nucleotide sequence ID" value="NZ_JACHVY010000006.1"/>
</dbReference>
<dbReference type="EMBL" id="JACHVY010000006">
    <property type="protein sequence ID" value="MBB2903244.1"/>
    <property type="molecule type" value="Genomic_DNA"/>
</dbReference>
<comment type="caution">
    <text evidence="1">The sequence shown here is derived from an EMBL/GenBank/DDBJ whole genome shotgun (WGS) entry which is preliminary data.</text>
</comment>
<evidence type="ECO:0000313" key="2">
    <source>
        <dbReference type="Proteomes" id="UP000533269"/>
    </source>
</evidence>
<reference evidence="1 2" key="1">
    <citation type="submission" date="2020-08" db="EMBL/GenBank/DDBJ databases">
        <title>The Agave Microbiome: Exploring the role of microbial communities in plant adaptations to desert environments.</title>
        <authorList>
            <person name="Partida-Martinez L.P."/>
        </authorList>
    </citation>
    <scope>NUCLEOTIDE SEQUENCE [LARGE SCALE GENOMIC DNA]</scope>
    <source>
        <strain evidence="1 2">AS2.23</strain>
    </source>
</reference>
<reference evidence="1 2" key="2">
    <citation type="submission" date="2020-08" db="EMBL/GenBank/DDBJ databases">
        <authorList>
            <person name="Partida-Martinez L."/>
            <person name="Huntemann M."/>
            <person name="Clum A."/>
            <person name="Wang J."/>
            <person name="Palaniappan K."/>
            <person name="Ritter S."/>
            <person name="Chen I.-M."/>
            <person name="Stamatis D."/>
            <person name="Reddy T."/>
            <person name="O'Malley R."/>
            <person name="Daum C."/>
            <person name="Shapiro N."/>
            <person name="Ivanova N."/>
            <person name="Kyrpides N."/>
            <person name="Woyke T."/>
        </authorList>
    </citation>
    <scope>NUCLEOTIDE SEQUENCE [LARGE SCALE GENOMIC DNA]</scope>
    <source>
        <strain evidence="1 2">AS2.23</strain>
    </source>
</reference>
<dbReference type="Proteomes" id="UP000533269">
    <property type="component" value="Unassembled WGS sequence"/>
</dbReference>
<gene>
    <name evidence="1" type="ORF">FHR75_004086</name>
</gene>
<protein>
    <submittedName>
        <fullName evidence="1">Uncharacterized protein</fullName>
    </submittedName>
</protein>